<dbReference type="RefSeq" id="WP_286136567.1">
    <property type="nucleotide sequence ID" value="NZ_BRPL01000002.1"/>
</dbReference>
<keyword evidence="2" id="KW-0813">Transport</keyword>
<dbReference type="Proteomes" id="UP001144204">
    <property type="component" value="Unassembled WGS sequence"/>
</dbReference>
<keyword evidence="8" id="KW-0812">Transmembrane</keyword>
<dbReference type="InterPro" id="IPR003593">
    <property type="entry name" value="AAA+_ATPase"/>
</dbReference>
<accession>A0A9W6ETL8</accession>
<evidence type="ECO:0000256" key="6">
    <source>
        <dbReference type="ARBA" id="ARBA00022967"/>
    </source>
</evidence>
<keyword evidence="5 10" id="KW-0067">ATP-binding</keyword>
<protein>
    <submittedName>
        <fullName evidence="10">Teichoic acids export ATP-binding protein TagH</fullName>
    </submittedName>
</protein>
<dbReference type="AlphaFoldDB" id="A0A9W6ETL8"/>
<keyword evidence="3" id="KW-1003">Cell membrane</keyword>
<evidence type="ECO:0000256" key="1">
    <source>
        <dbReference type="ARBA" id="ARBA00005417"/>
    </source>
</evidence>
<dbReference type="Pfam" id="PF00005">
    <property type="entry name" value="ABC_tran"/>
    <property type="match status" value="1"/>
</dbReference>
<keyword evidence="8" id="KW-1133">Transmembrane helix</keyword>
<reference evidence="10" key="2">
    <citation type="journal article" date="2023" name="PLoS ONE">
        <title>Philodulcilactobacillus myokoensis gen. nov., sp. nov., a fructophilic, acidophilic, and agar-phobic lactic acid bacterium isolated from fermented vegetable extracts.</title>
        <authorList>
            <person name="Kouya T."/>
            <person name="Ishiyama Y."/>
            <person name="Ohashi S."/>
            <person name="Kumakubo R."/>
            <person name="Yamazaki T."/>
            <person name="Otaki T."/>
        </authorList>
    </citation>
    <scope>NUCLEOTIDE SEQUENCE</scope>
    <source>
        <strain evidence="10">WR16-4</strain>
    </source>
</reference>
<organism evidence="10 11">
    <name type="scientific">Philodulcilactobacillus myokoensis</name>
    <dbReference type="NCBI Taxonomy" id="2929573"/>
    <lineage>
        <taxon>Bacteria</taxon>
        <taxon>Bacillati</taxon>
        <taxon>Bacillota</taxon>
        <taxon>Bacilli</taxon>
        <taxon>Lactobacillales</taxon>
        <taxon>Lactobacillaceae</taxon>
        <taxon>Philodulcilactobacillus</taxon>
    </lineage>
</organism>
<dbReference type="PROSITE" id="PS00211">
    <property type="entry name" value="ABC_TRANSPORTER_1"/>
    <property type="match status" value="1"/>
</dbReference>
<comment type="similarity">
    <text evidence="1">Belongs to the ABC transporter superfamily.</text>
</comment>
<name>A0A9W6ETL8_9LACO</name>
<gene>
    <name evidence="10" type="primary">tagH</name>
    <name evidence="10" type="ORF">WR164_10880</name>
</gene>
<dbReference type="InterPro" id="IPR003439">
    <property type="entry name" value="ABC_transporter-like_ATP-bd"/>
</dbReference>
<dbReference type="PANTHER" id="PTHR46743:SF2">
    <property type="entry name" value="TEICHOIC ACIDS EXPORT ATP-BINDING PROTEIN TAGH"/>
    <property type="match status" value="1"/>
</dbReference>
<dbReference type="InterPro" id="IPR015860">
    <property type="entry name" value="ABC_transpr_TagH-like"/>
</dbReference>
<keyword evidence="4" id="KW-0547">Nucleotide-binding</keyword>
<evidence type="ECO:0000313" key="11">
    <source>
        <dbReference type="Proteomes" id="UP001144204"/>
    </source>
</evidence>
<dbReference type="SMART" id="SM00382">
    <property type="entry name" value="AAA"/>
    <property type="match status" value="1"/>
</dbReference>
<dbReference type="CDD" id="cd03220">
    <property type="entry name" value="ABC_KpsT_Wzt"/>
    <property type="match status" value="1"/>
</dbReference>
<sequence length="374" mass="42441">MAENYKIKVQNVTKEYDLFKTQSDKLKSFFLPAKNVPHFWALMGISFTVPAGETLGLIGVNGSGKSTISNIISGIIPQTTGKVDVKGDTSIVAISAGLRKNLTGRENIRLKSLMEGLTNEEIDEMMPDIISFADIGDFVDQPVKSYSSGMKSRLGFSIAVHINPDILIIDEALSVGDDTFYQKCVDKISDFKKQGKTIIFVSHALRQVELLCDKVAWINYGQLKMLGPTEEVTNKYREFTQWFKSLSKKQKRAFESKKKNVQKEFDINQYQKQITDDYSKKHPDDRHAQSKIKKLFYGSVISEKMSVPNRLLTGFIGLLIIFFCLVNFSGHHVTRVLAHPRSILHPKKTLYVPNNRTHHNVIKQKHHKKGIHKK</sequence>
<dbReference type="FunFam" id="3.40.50.300:FF:003010">
    <property type="entry name" value="Teichoic acids export ATP-binding protein TagH"/>
    <property type="match status" value="1"/>
</dbReference>
<dbReference type="EMBL" id="BRPL01000002">
    <property type="protein sequence ID" value="GLB47109.1"/>
    <property type="molecule type" value="Genomic_DNA"/>
</dbReference>
<dbReference type="InterPro" id="IPR017871">
    <property type="entry name" value="ABC_transporter-like_CS"/>
</dbReference>
<evidence type="ECO:0000256" key="5">
    <source>
        <dbReference type="ARBA" id="ARBA00022840"/>
    </source>
</evidence>
<evidence type="ECO:0000256" key="4">
    <source>
        <dbReference type="ARBA" id="ARBA00022741"/>
    </source>
</evidence>
<evidence type="ECO:0000313" key="10">
    <source>
        <dbReference type="EMBL" id="GLB47109.1"/>
    </source>
</evidence>
<evidence type="ECO:0000256" key="3">
    <source>
        <dbReference type="ARBA" id="ARBA00022475"/>
    </source>
</evidence>
<evidence type="ECO:0000256" key="7">
    <source>
        <dbReference type="ARBA" id="ARBA00023136"/>
    </source>
</evidence>
<comment type="caution">
    <text evidence="10">The sequence shown here is derived from an EMBL/GenBank/DDBJ whole genome shotgun (WGS) entry which is preliminary data.</text>
</comment>
<dbReference type="GO" id="GO:0140359">
    <property type="term" value="F:ABC-type transporter activity"/>
    <property type="evidence" value="ECO:0007669"/>
    <property type="project" value="InterPro"/>
</dbReference>
<keyword evidence="6" id="KW-1278">Translocase</keyword>
<reference evidence="10" key="1">
    <citation type="submission" date="2022-07" db="EMBL/GenBank/DDBJ databases">
        <authorList>
            <person name="Kouya T."/>
            <person name="Ishiyama Y."/>
        </authorList>
    </citation>
    <scope>NUCLEOTIDE SEQUENCE</scope>
    <source>
        <strain evidence="10">WR16-4</strain>
    </source>
</reference>
<keyword evidence="11" id="KW-1185">Reference proteome</keyword>
<feature type="transmembrane region" description="Helical" evidence="8">
    <location>
        <begin position="311"/>
        <end position="328"/>
    </location>
</feature>
<dbReference type="Gene3D" id="3.40.50.300">
    <property type="entry name" value="P-loop containing nucleotide triphosphate hydrolases"/>
    <property type="match status" value="1"/>
</dbReference>
<dbReference type="GO" id="GO:0005524">
    <property type="term" value="F:ATP binding"/>
    <property type="evidence" value="ECO:0007669"/>
    <property type="project" value="UniProtKB-KW"/>
</dbReference>
<feature type="domain" description="ABC transporter" evidence="9">
    <location>
        <begin position="7"/>
        <end position="245"/>
    </location>
</feature>
<proteinExistence type="inferred from homology"/>
<dbReference type="GO" id="GO:0016887">
    <property type="term" value="F:ATP hydrolysis activity"/>
    <property type="evidence" value="ECO:0007669"/>
    <property type="project" value="InterPro"/>
</dbReference>
<dbReference type="InterPro" id="IPR027417">
    <property type="entry name" value="P-loop_NTPase"/>
</dbReference>
<dbReference type="SUPFAM" id="SSF52540">
    <property type="entry name" value="P-loop containing nucleoside triphosphate hydrolases"/>
    <property type="match status" value="1"/>
</dbReference>
<dbReference type="InterPro" id="IPR050683">
    <property type="entry name" value="Bact_Polysacc_Export_ATP-bd"/>
</dbReference>
<evidence type="ECO:0000256" key="8">
    <source>
        <dbReference type="SAM" id="Phobius"/>
    </source>
</evidence>
<dbReference type="GO" id="GO:0016020">
    <property type="term" value="C:membrane"/>
    <property type="evidence" value="ECO:0007669"/>
    <property type="project" value="InterPro"/>
</dbReference>
<keyword evidence="7 8" id="KW-0472">Membrane</keyword>
<evidence type="ECO:0000259" key="9">
    <source>
        <dbReference type="PROSITE" id="PS50893"/>
    </source>
</evidence>
<dbReference type="PANTHER" id="PTHR46743">
    <property type="entry name" value="TEICHOIC ACIDS EXPORT ATP-BINDING PROTEIN TAGH"/>
    <property type="match status" value="1"/>
</dbReference>
<evidence type="ECO:0000256" key="2">
    <source>
        <dbReference type="ARBA" id="ARBA00022448"/>
    </source>
</evidence>
<dbReference type="PROSITE" id="PS50893">
    <property type="entry name" value="ABC_TRANSPORTER_2"/>
    <property type="match status" value="1"/>
</dbReference>